<organism evidence="8 9">
    <name type="scientific">Marinomonas communis</name>
    <dbReference type="NCBI Taxonomy" id="28254"/>
    <lineage>
        <taxon>Bacteria</taxon>
        <taxon>Pseudomonadati</taxon>
        <taxon>Pseudomonadota</taxon>
        <taxon>Gammaproteobacteria</taxon>
        <taxon>Oceanospirillales</taxon>
        <taxon>Oceanospirillaceae</taxon>
        <taxon>Marinomonas</taxon>
    </lineage>
</organism>
<evidence type="ECO:0000256" key="3">
    <source>
        <dbReference type="ARBA" id="ARBA00022692"/>
    </source>
</evidence>
<sequence>MLSSWEVLQFISRWGLYLSISGTVGGIGSMLLLRQCATELTTKIERYVWLSSAAGFVLNLLYFWAFIGGALDASFQQSFDSEMATFLLSTPVGSFFKYGALGYGGIFILLSLSRTYPTSISLWRSYLGIISLVFLSVWIVLGFAQIGHSVSQHWLISLTLVLHILVASWWVGSLLPLIWLCKGESMVNTKSALDQFGKVAAAPVILLLVCGTLMAIIYMQGNSWFRFEYGQFLLVKVTIVLMLLLLAFHHKIHRVPAIKNLSTLVKMRISIYVELAVCLIIFLLTAYLSTFIGPPGH</sequence>
<comment type="function">
    <text evidence="6">Involved in copper resistance.</text>
</comment>
<keyword evidence="4 6" id="KW-1133">Transmembrane helix</keyword>
<feature type="transmembrane region" description="Helical" evidence="6">
    <location>
        <begin position="14"/>
        <end position="33"/>
    </location>
</feature>
<dbReference type="AlphaFoldDB" id="A0A4R6X6Z4"/>
<keyword evidence="6" id="KW-0997">Cell inner membrane</keyword>
<feature type="domain" description="Copper resistance protein D" evidence="7">
    <location>
        <begin position="192"/>
        <end position="288"/>
    </location>
</feature>
<keyword evidence="6" id="KW-0186">Copper</keyword>
<accession>A0A4R6X6Z4</accession>
<keyword evidence="2 6" id="KW-1003">Cell membrane</keyword>
<feature type="transmembrane region" description="Helical" evidence="6">
    <location>
        <begin position="269"/>
        <end position="292"/>
    </location>
</feature>
<dbReference type="Pfam" id="PF05425">
    <property type="entry name" value="CopD"/>
    <property type="match status" value="1"/>
</dbReference>
<dbReference type="GO" id="GO:0046688">
    <property type="term" value="P:response to copper ion"/>
    <property type="evidence" value="ECO:0007669"/>
    <property type="project" value="UniProtKB-UniRule"/>
</dbReference>
<comment type="caution">
    <text evidence="8">The sequence shown here is derived from an EMBL/GenBank/DDBJ whole genome shotgun (WGS) entry which is preliminary data.</text>
</comment>
<dbReference type="InterPro" id="IPR008457">
    <property type="entry name" value="Cu-R_CopD_dom"/>
</dbReference>
<dbReference type="EMBL" id="SNZA01000001">
    <property type="protein sequence ID" value="TDR14832.1"/>
    <property type="molecule type" value="Genomic_DNA"/>
</dbReference>
<gene>
    <name evidence="8" type="ORF">C8D85_0181</name>
</gene>
<keyword evidence="9" id="KW-1185">Reference proteome</keyword>
<evidence type="ECO:0000256" key="6">
    <source>
        <dbReference type="RuleBase" id="RU369037"/>
    </source>
</evidence>
<dbReference type="RefSeq" id="WP_133559476.1">
    <property type="nucleotide sequence ID" value="NZ_SNZA01000001.1"/>
</dbReference>
<dbReference type="PANTHER" id="PTHR34820:SF4">
    <property type="entry name" value="INNER MEMBRANE PROTEIN YEBZ"/>
    <property type="match status" value="1"/>
</dbReference>
<feature type="transmembrane region" description="Helical" evidence="6">
    <location>
        <begin position="95"/>
        <end position="113"/>
    </location>
</feature>
<evidence type="ECO:0000256" key="4">
    <source>
        <dbReference type="ARBA" id="ARBA00022989"/>
    </source>
</evidence>
<name>A0A4R6X6Z4_9GAMM</name>
<comment type="similarity">
    <text evidence="6">Belongs to the CopD family.</text>
</comment>
<protein>
    <recommendedName>
        <fullName evidence="6">Copper resistance protein D</fullName>
    </recommendedName>
</protein>
<feature type="transmembrane region" description="Helical" evidence="6">
    <location>
        <begin position="125"/>
        <end position="148"/>
    </location>
</feature>
<feature type="transmembrane region" description="Helical" evidence="6">
    <location>
        <begin position="199"/>
        <end position="219"/>
    </location>
</feature>
<evidence type="ECO:0000313" key="8">
    <source>
        <dbReference type="EMBL" id="TDR14832.1"/>
    </source>
</evidence>
<dbReference type="GO" id="GO:0005886">
    <property type="term" value="C:plasma membrane"/>
    <property type="evidence" value="ECO:0007669"/>
    <property type="project" value="UniProtKB-SubCell"/>
</dbReference>
<feature type="transmembrane region" description="Helical" evidence="6">
    <location>
        <begin position="53"/>
        <end position="75"/>
    </location>
</feature>
<evidence type="ECO:0000256" key="5">
    <source>
        <dbReference type="ARBA" id="ARBA00023136"/>
    </source>
</evidence>
<evidence type="ECO:0000313" key="9">
    <source>
        <dbReference type="Proteomes" id="UP000295729"/>
    </source>
</evidence>
<feature type="transmembrane region" description="Helical" evidence="6">
    <location>
        <begin position="154"/>
        <end position="179"/>
    </location>
</feature>
<evidence type="ECO:0000256" key="2">
    <source>
        <dbReference type="ARBA" id="ARBA00022475"/>
    </source>
</evidence>
<dbReference type="PANTHER" id="PTHR34820">
    <property type="entry name" value="INNER MEMBRANE PROTEIN YEBZ"/>
    <property type="match status" value="1"/>
</dbReference>
<comment type="subcellular location">
    <subcellularLocation>
        <location evidence="6">Cell inner membrane</location>
        <topology evidence="6">Multi-pass membrane protein</topology>
    </subcellularLocation>
    <subcellularLocation>
        <location evidence="1">Cell membrane</location>
        <topology evidence="1">Multi-pass membrane protein</topology>
    </subcellularLocation>
</comment>
<evidence type="ECO:0000259" key="7">
    <source>
        <dbReference type="Pfam" id="PF05425"/>
    </source>
</evidence>
<keyword evidence="3 6" id="KW-0812">Transmembrane</keyword>
<feature type="transmembrane region" description="Helical" evidence="6">
    <location>
        <begin position="231"/>
        <end position="248"/>
    </location>
</feature>
<evidence type="ECO:0000256" key="1">
    <source>
        <dbReference type="ARBA" id="ARBA00004651"/>
    </source>
</evidence>
<dbReference type="Proteomes" id="UP000295729">
    <property type="component" value="Unassembled WGS sequence"/>
</dbReference>
<reference evidence="8 9" key="1">
    <citation type="submission" date="2019-03" db="EMBL/GenBank/DDBJ databases">
        <title>Genomic Encyclopedia of Type Strains, Phase IV (KMG-IV): sequencing the most valuable type-strain genomes for metagenomic binning, comparative biology and taxonomic classification.</title>
        <authorList>
            <person name="Goeker M."/>
        </authorList>
    </citation>
    <scope>NUCLEOTIDE SEQUENCE [LARGE SCALE GENOMIC DNA]</scope>
    <source>
        <strain evidence="8 9">DSM 5604</strain>
    </source>
</reference>
<proteinExistence type="inferred from homology"/>
<dbReference type="GO" id="GO:0006825">
    <property type="term" value="P:copper ion transport"/>
    <property type="evidence" value="ECO:0007669"/>
    <property type="project" value="InterPro"/>
</dbReference>
<dbReference type="OrthoDB" id="5780104at2"/>
<keyword evidence="5 6" id="KW-0472">Membrane</keyword>
<dbReference type="InterPro" id="IPR032694">
    <property type="entry name" value="CopC/D"/>
</dbReference>